<evidence type="ECO:0000313" key="2">
    <source>
        <dbReference type="EMBL" id="PNT70217.1"/>
    </source>
</evidence>
<dbReference type="EnsemblPlants" id="PNT70217">
    <property type="protein sequence ID" value="PNT70217"/>
    <property type="gene ID" value="BRADI_2g07823v3"/>
</dbReference>
<name>A0A2K2D7G4_BRADI</name>
<reference evidence="2 3" key="1">
    <citation type="journal article" date="2010" name="Nature">
        <title>Genome sequencing and analysis of the model grass Brachypodium distachyon.</title>
        <authorList>
            <consortium name="International Brachypodium Initiative"/>
        </authorList>
    </citation>
    <scope>NUCLEOTIDE SEQUENCE [LARGE SCALE GENOMIC DNA]</scope>
    <source>
        <strain evidence="2 3">Bd21</strain>
    </source>
</reference>
<feature type="region of interest" description="Disordered" evidence="1">
    <location>
        <begin position="54"/>
        <end position="82"/>
    </location>
</feature>
<dbReference type="EMBL" id="CM000881">
    <property type="protein sequence ID" value="PNT70217.1"/>
    <property type="molecule type" value="Genomic_DNA"/>
</dbReference>
<dbReference type="Proteomes" id="UP000008810">
    <property type="component" value="Chromosome 2"/>
</dbReference>
<accession>A0A2K2D7G4</accession>
<dbReference type="Gramene" id="PNT70217">
    <property type="protein sequence ID" value="PNT70217"/>
    <property type="gene ID" value="BRADI_2g07823v3"/>
</dbReference>
<evidence type="ECO:0000256" key="1">
    <source>
        <dbReference type="SAM" id="MobiDB-lite"/>
    </source>
</evidence>
<dbReference type="AlphaFoldDB" id="A0A2K2D7G4"/>
<reference evidence="2" key="2">
    <citation type="submission" date="2017-06" db="EMBL/GenBank/DDBJ databases">
        <title>WGS assembly of Brachypodium distachyon.</title>
        <authorList>
            <consortium name="The International Brachypodium Initiative"/>
            <person name="Lucas S."/>
            <person name="Harmon-Smith M."/>
            <person name="Lail K."/>
            <person name="Tice H."/>
            <person name="Grimwood J."/>
            <person name="Bruce D."/>
            <person name="Barry K."/>
            <person name="Shu S."/>
            <person name="Lindquist E."/>
            <person name="Wang M."/>
            <person name="Pitluck S."/>
            <person name="Vogel J.P."/>
            <person name="Garvin D.F."/>
            <person name="Mockler T.C."/>
            <person name="Schmutz J."/>
            <person name="Rokhsar D."/>
            <person name="Bevan M.W."/>
        </authorList>
    </citation>
    <scope>NUCLEOTIDE SEQUENCE</scope>
    <source>
        <strain evidence="2">Bd21</strain>
    </source>
</reference>
<protein>
    <submittedName>
        <fullName evidence="2 3">Uncharacterized protein</fullName>
    </submittedName>
</protein>
<dbReference type="InParanoid" id="A0A2K2D7G4"/>
<sequence>MLSPAPANGDAGHRDKKGFVIIFLKSSWENKSMCCKRAMETACKYATGHRETISSSTSLTRKARQQQVQFRNPGSFSDAIED</sequence>
<reference evidence="3" key="3">
    <citation type="submission" date="2018-08" db="UniProtKB">
        <authorList>
            <consortium name="EnsemblPlants"/>
        </authorList>
    </citation>
    <scope>IDENTIFICATION</scope>
    <source>
        <strain evidence="3">cv. Bd21</strain>
    </source>
</reference>
<feature type="compositionally biased region" description="Polar residues" evidence="1">
    <location>
        <begin position="54"/>
        <end position="75"/>
    </location>
</feature>
<evidence type="ECO:0000313" key="3">
    <source>
        <dbReference type="EnsemblPlants" id="PNT70217"/>
    </source>
</evidence>
<gene>
    <name evidence="2" type="ORF">BRADI_2g07823v3</name>
</gene>
<proteinExistence type="predicted"/>
<evidence type="ECO:0000313" key="4">
    <source>
        <dbReference type="Proteomes" id="UP000008810"/>
    </source>
</evidence>
<keyword evidence="4" id="KW-1185">Reference proteome</keyword>
<organism evidence="2">
    <name type="scientific">Brachypodium distachyon</name>
    <name type="common">Purple false brome</name>
    <name type="synonym">Trachynia distachya</name>
    <dbReference type="NCBI Taxonomy" id="15368"/>
    <lineage>
        <taxon>Eukaryota</taxon>
        <taxon>Viridiplantae</taxon>
        <taxon>Streptophyta</taxon>
        <taxon>Embryophyta</taxon>
        <taxon>Tracheophyta</taxon>
        <taxon>Spermatophyta</taxon>
        <taxon>Magnoliopsida</taxon>
        <taxon>Liliopsida</taxon>
        <taxon>Poales</taxon>
        <taxon>Poaceae</taxon>
        <taxon>BOP clade</taxon>
        <taxon>Pooideae</taxon>
        <taxon>Stipodae</taxon>
        <taxon>Brachypodieae</taxon>
        <taxon>Brachypodium</taxon>
    </lineage>
</organism>